<keyword evidence="12" id="KW-1185">Reference proteome</keyword>
<evidence type="ECO:0000313" key="11">
    <source>
        <dbReference type="EMBL" id="KAK7582180.1"/>
    </source>
</evidence>
<evidence type="ECO:0000256" key="3">
    <source>
        <dbReference type="ARBA" id="ARBA00022737"/>
    </source>
</evidence>
<organism evidence="11 12">
    <name type="scientific">Parthenolecanium corni</name>
    <dbReference type="NCBI Taxonomy" id="536013"/>
    <lineage>
        <taxon>Eukaryota</taxon>
        <taxon>Metazoa</taxon>
        <taxon>Ecdysozoa</taxon>
        <taxon>Arthropoda</taxon>
        <taxon>Hexapoda</taxon>
        <taxon>Insecta</taxon>
        <taxon>Pterygota</taxon>
        <taxon>Neoptera</taxon>
        <taxon>Paraneoptera</taxon>
        <taxon>Hemiptera</taxon>
        <taxon>Sternorrhyncha</taxon>
        <taxon>Coccoidea</taxon>
        <taxon>Coccidae</taxon>
        <taxon>Parthenolecanium</taxon>
    </lineage>
</organism>
<reference evidence="11 12" key="1">
    <citation type="submission" date="2024-03" db="EMBL/GenBank/DDBJ databases">
        <title>Adaptation during the transition from Ophiocordyceps entomopathogen to insect associate is accompanied by gene loss and intensified selection.</title>
        <authorList>
            <person name="Ward C.M."/>
            <person name="Onetto C.A."/>
            <person name="Borneman A.R."/>
        </authorList>
    </citation>
    <scope>NUCLEOTIDE SEQUENCE [LARGE SCALE GENOMIC DNA]</scope>
    <source>
        <strain evidence="11">AWRI1</strain>
        <tissue evidence="11">Single Adult Female</tissue>
    </source>
</reference>
<evidence type="ECO:0008006" key="13">
    <source>
        <dbReference type="Google" id="ProtNLM"/>
    </source>
</evidence>
<dbReference type="PANTHER" id="PTHR46218:SF4">
    <property type="entry name" value="LIM AND SH3 DOMAIN PROTEIN LASP"/>
    <property type="match status" value="1"/>
</dbReference>
<evidence type="ECO:0000313" key="12">
    <source>
        <dbReference type="Proteomes" id="UP001367676"/>
    </source>
</evidence>
<dbReference type="SUPFAM" id="SSF57716">
    <property type="entry name" value="Glucocorticoid receptor-like (DNA-binding domain)"/>
    <property type="match status" value="1"/>
</dbReference>
<evidence type="ECO:0000256" key="8">
    <source>
        <dbReference type="SAM" id="MobiDB-lite"/>
    </source>
</evidence>
<dbReference type="SMART" id="SM00227">
    <property type="entry name" value="NEBU"/>
    <property type="match status" value="2"/>
</dbReference>
<dbReference type="SUPFAM" id="SSF50044">
    <property type="entry name" value="SH3-domain"/>
    <property type="match status" value="1"/>
</dbReference>
<evidence type="ECO:0000256" key="4">
    <source>
        <dbReference type="ARBA" id="ARBA00022833"/>
    </source>
</evidence>
<evidence type="ECO:0000256" key="5">
    <source>
        <dbReference type="ARBA" id="ARBA00023038"/>
    </source>
</evidence>
<sequence>MNKKCARCDKTVYSIEELKCLDKLWHKQCFKCQSCGMTLNMRNYKGFNKDPFCEAHVPKAKATSVAETPELKRIAENTKIQSNVKYHADFEKTKGKLTQVADDPETLRLKQNSQIQSNVAYHGDLKKKAEMEQKRTLTSENGQAEENSNHQQMVVPPQYNQTSKAVPNSCAKSAEPPRSIIKNSPYSARQSSTLIYSSNKGQLNANSGRSVGSIADLDPVNHFYGSLNHAPNSQPAVYHDSRMMPPPKQEMSKSGNIYRAMYDYDARESDEVSFLDGDIILNCVHIHDGWMSGVVQRTGQCGLLPANYVESIII</sequence>
<protein>
    <recommendedName>
        <fullName evidence="13">LIM and SH3 domain protein Lasp</fullName>
    </recommendedName>
</protein>
<proteinExistence type="predicted"/>
<dbReference type="PROSITE" id="PS00478">
    <property type="entry name" value="LIM_DOMAIN_1"/>
    <property type="match status" value="1"/>
</dbReference>
<dbReference type="InterPro" id="IPR036028">
    <property type="entry name" value="SH3-like_dom_sf"/>
</dbReference>
<gene>
    <name evidence="11" type="ORF">V9T40_013625</name>
</gene>
<dbReference type="GO" id="GO:0005737">
    <property type="term" value="C:cytoplasm"/>
    <property type="evidence" value="ECO:0007669"/>
    <property type="project" value="UniProtKB-ARBA"/>
</dbReference>
<evidence type="ECO:0000256" key="6">
    <source>
        <dbReference type="PROSITE-ProRule" id="PRU00125"/>
    </source>
</evidence>
<dbReference type="CDD" id="cd09447">
    <property type="entry name" value="LIM_LASP"/>
    <property type="match status" value="1"/>
</dbReference>
<dbReference type="PRINTS" id="PR00452">
    <property type="entry name" value="SH3DOMAIN"/>
</dbReference>
<dbReference type="AlphaFoldDB" id="A0AAN9TBJ3"/>
<dbReference type="Pfam" id="PF00412">
    <property type="entry name" value="LIM"/>
    <property type="match status" value="1"/>
</dbReference>
<feature type="region of interest" description="Disordered" evidence="8">
    <location>
        <begin position="133"/>
        <end position="186"/>
    </location>
</feature>
<dbReference type="Pfam" id="PF00880">
    <property type="entry name" value="Nebulin"/>
    <property type="match status" value="2"/>
</dbReference>
<dbReference type="PROSITE" id="PS50023">
    <property type="entry name" value="LIM_DOMAIN_2"/>
    <property type="match status" value="1"/>
</dbReference>
<keyword evidence="5 6" id="KW-0440">LIM domain</keyword>
<evidence type="ECO:0000259" key="9">
    <source>
        <dbReference type="PROSITE" id="PS50002"/>
    </source>
</evidence>
<evidence type="ECO:0000256" key="1">
    <source>
        <dbReference type="ARBA" id="ARBA00022443"/>
    </source>
</evidence>
<keyword evidence="3" id="KW-0677">Repeat</keyword>
<feature type="domain" description="LIM zinc-binding" evidence="10">
    <location>
        <begin position="3"/>
        <end position="63"/>
    </location>
</feature>
<dbReference type="PROSITE" id="PS51216">
    <property type="entry name" value="NEBULIN"/>
    <property type="match status" value="2"/>
</dbReference>
<keyword evidence="4 6" id="KW-0862">Zinc</keyword>
<dbReference type="Proteomes" id="UP001367676">
    <property type="component" value="Unassembled WGS sequence"/>
</dbReference>
<dbReference type="Gene3D" id="2.10.110.10">
    <property type="entry name" value="Cysteine Rich Protein"/>
    <property type="match status" value="1"/>
</dbReference>
<dbReference type="CDD" id="cd11789">
    <property type="entry name" value="SH3_Nebulin_family_C"/>
    <property type="match status" value="1"/>
</dbReference>
<dbReference type="GO" id="GO:0005925">
    <property type="term" value="C:focal adhesion"/>
    <property type="evidence" value="ECO:0007669"/>
    <property type="project" value="TreeGrafter"/>
</dbReference>
<name>A0AAN9TBJ3_9HEMI</name>
<keyword evidence="1 7" id="KW-0728">SH3 domain</keyword>
<accession>A0AAN9TBJ3</accession>
<dbReference type="InterPro" id="IPR001452">
    <property type="entry name" value="SH3_domain"/>
</dbReference>
<dbReference type="GO" id="GO:0051015">
    <property type="term" value="F:actin filament binding"/>
    <property type="evidence" value="ECO:0007669"/>
    <property type="project" value="TreeGrafter"/>
</dbReference>
<evidence type="ECO:0000256" key="2">
    <source>
        <dbReference type="ARBA" id="ARBA00022723"/>
    </source>
</evidence>
<dbReference type="InterPro" id="IPR051759">
    <property type="entry name" value="LIM-SH3_domain_protein"/>
</dbReference>
<dbReference type="GO" id="GO:0046872">
    <property type="term" value="F:metal ion binding"/>
    <property type="evidence" value="ECO:0007669"/>
    <property type="project" value="UniProtKB-KW"/>
</dbReference>
<dbReference type="Pfam" id="PF14604">
    <property type="entry name" value="SH3_9"/>
    <property type="match status" value="1"/>
</dbReference>
<comment type="caution">
    <text evidence="11">The sequence shown here is derived from an EMBL/GenBank/DDBJ whole genome shotgun (WGS) entry which is preliminary data.</text>
</comment>
<keyword evidence="2 6" id="KW-0479">Metal-binding</keyword>
<dbReference type="PANTHER" id="PTHR46218">
    <property type="entry name" value="LASP"/>
    <property type="match status" value="1"/>
</dbReference>
<dbReference type="FunFam" id="2.10.110.10:FF:000087">
    <property type="entry name" value="LIM zinc-binding domain-containing Nebulette"/>
    <property type="match status" value="1"/>
</dbReference>
<dbReference type="SMART" id="SM00326">
    <property type="entry name" value="SH3"/>
    <property type="match status" value="1"/>
</dbReference>
<dbReference type="PROSITE" id="PS50002">
    <property type="entry name" value="SH3"/>
    <property type="match status" value="1"/>
</dbReference>
<evidence type="ECO:0000259" key="10">
    <source>
        <dbReference type="PROSITE" id="PS50023"/>
    </source>
</evidence>
<dbReference type="Gene3D" id="2.30.30.40">
    <property type="entry name" value="SH3 Domains"/>
    <property type="match status" value="1"/>
</dbReference>
<dbReference type="InterPro" id="IPR001781">
    <property type="entry name" value="Znf_LIM"/>
</dbReference>
<feature type="compositionally biased region" description="Polar residues" evidence="8">
    <location>
        <begin position="138"/>
        <end position="166"/>
    </location>
</feature>
<evidence type="ECO:0000256" key="7">
    <source>
        <dbReference type="PROSITE-ProRule" id="PRU00192"/>
    </source>
</evidence>
<feature type="domain" description="SH3" evidence="9">
    <location>
        <begin position="253"/>
        <end position="314"/>
    </location>
</feature>
<dbReference type="InterPro" id="IPR000900">
    <property type="entry name" value="Nebulin_repeat"/>
</dbReference>
<dbReference type="EMBL" id="JBBCAQ010000033">
    <property type="protein sequence ID" value="KAK7582180.1"/>
    <property type="molecule type" value="Genomic_DNA"/>
</dbReference>
<dbReference type="SMART" id="SM00132">
    <property type="entry name" value="LIM"/>
    <property type="match status" value="1"/>
</dbReference>